<reference evidence="3" key="1">
    <citation type="submission" date="2021-01" db="EMBL/GenBank/DDBJ databases">
        <authorList>
            <person name="Corre E."/>
            <person name="Pelletier E."/>
            <person name="Niang G."/>
            <person name="Scheremetjew M."/>
            <person name="Finn R."/>
            <person name="Kale V."/>
            <person name="Holt S."/>
            <person name="Cochrane G."/>
            <person name="Meng A."/>
            <person name="Brown T."/>
            <person name="Cohen L."/>
        </authorList>
    </citation>
    <scope>NUCLEOTIDE SEQUENCE</scope>
    <source>
        <strain evidence="3">UNC1205</strain>
    </source>
</reference>
<feature type="chain" id="PRO_5030733460" evidence="2">
    <location>
        <begin position="23"/>
        <end position="296"/>
    </location>
</feature>
<accession>A0A7S0UKX2</accession>
<protein>
    <submittedName>
        <fullName evidence="3">Uncharacterized protein</fullName>
    </submittedName>
</protein>
<name>A0A7S0UKX2_9STRA</name>
<gene>
    <name evidence="3" type="ORF">PDEL1432_LOCUS240</name>
</gene>
<feature type="region of interest" description="Disordered" evidence="1">
    <location>
        <begin position="196"/>
        <end position="296"/>
    </location>
</feature>
<proteinExistence type="predicted"/>
<feature type="compositionally biased region" description="Polar residues" evidence="1">
    <location>
        <begin position="218"/>
        <end position="229"/>
    </location>
</feature>
<dbReference type="EMBL" id="HBFL01000332">
    <property type="protein sequence ID" value="CAD8760201.1"/>
    <property type="molecule type" value="Transcribed_RNA"/>
</dbReference>
<evidence type="ECO:0000256" key="1">
    <source>
        <dbReference type="SAM" id="MobiDB-lite"/>
    </source>
</evidence>
<keyword evidence="2" id="KW-0732">Signal</keyword>
<feature type="compositionally biased region" description="Low complexity" evidence="1">
    <location>
        <begin position="263"/>
        <end position="296"/>
    </location>
</feature>
<organism evidence="3">
    <name type="scientific">Pseudo-nitzschia delicatissima</name>
    <dbReference type="NCBI Taxonomy" id="44447"/>
    <lineage>
        <taxon>Eukaryota</taxon>
        <taxon>Sar</taxon>
        <taxon>Stramenopiles</taxon>
        <taxon>Ochrophyta</taxon>
        <taxon>Bacillariophyta</taxon>
        <taxon>Bacillariophyceae</taxon>
        <taxon>Bacillariophycidae</taxon>
        <taxon>Bacillariales</taxon>
        <taxon>Bacillariaceae</taxon>
        <taxon>Pseudo-nitzschia</taxon>
    </lineage>
</organism>
<sequence>MKIHVSLVVLALLQLGLPSGVAQESQGHLRRGDNKAEETERELRPYGYPVARRPAQGRKYGAPPPYLGFRSYTNSNPVASAAQQGSQQQQFFGAPAAQPGSLFQGPPRQQQFFGGKSTKGSGIVPTNPRGFRPATIPTRADGSVDGTFVAGVPRTGSLGQALGFYKVESGSTIIFVQDENDDAAVVEANAAAAVAAAMETDPPEPTVSPAPTLPVTPSPTAEPTINPTKAPTPVPTSNPTNNPTLPPTKTPTSKPSKRPTRAPTVRPSRNPTSRPTRSPTKKPTASPTTLAAATAF</sequence>
<feature type="compositionally biased region" description="Basic and acidic residues" evidence="1">
    <location>
        <begin position="30"/>
        <end position="41"/>
    </location>
</feature>
<feature type="signal peptide" evidence="2">
    <location>
        <begin position="1"/>
        <end position="22"/>
    </location>
</feature>
<feature type="compositionally biased region" description="Pro residues" evidence="1">
    <location>
        <begin position="203"/>
        <end position="217"/>
    </location>
</feature>
<evidence type="ECO:0000313" key="3">
    <source>
        <dbReference type="EMBL" id="CAD8760201.1"/>
    </source>
</evidence>
<dbReference type="PRINTS" id="PR01217">
    <property type="entry name" value="PRICHEXTENSN"/>
</dbReference>
<evidence type="ECO:0000256" key="2">
    <source>
        <dbReference type="SAM" id="SignalP"/>
    </source>
</evidence>
<feature type="region of interest" description="Disordered" evidence="1">
    <location>
        <begin position="21"/>
        <end position="41"/>
    </location>
</feature>
<dbReference type="AlphaFoldDB" id="A0A7S0UKX2"/>